<feature type="non-terminal residue" evidence="5">
    <location>
        <position position="115"/>
    </location>
</feature>
<dbReference type="Proteomes" id="UP000324897">
    <property type="component" value="Chromosome 2"/>
</dbReference>
<organism evidence="5 6">
    <name type="scientific">Eragrostis curvula</name>
    <name type="common">weeping love grass</name>
    <dbReference type="NCBI Taxonomy" id="38414"/>
    <lineage>
        <taxon>Eukaryota</taxon>
        <taxon>Viridiplantae</taxon>
        <taxon>Streptophyta</taxon>
        <taxon>Embryophyta</taxon>
        <taxon>Tracheophyta</taxon>
        <taxon>Spermatophyta</taxon>
        <taxon>Magnoliopsida</taxon>
        <taxon>Liliopsida</taxon>
        <taxon>Poales</taxon>
        <taxon>Poaceae</taxon>
        <taxon>PACMAD clade</taxon>
        <taxon>Chloridoideae</taxon>
        <taxon>Eragrostideae</taxon>
        <taxon>Eragrostidinae</taxon>
        <taxon>Eragrostis</taxon>
    </lineage>
</organism>
<feature type="domain" description="Plant bHLH transcription factor ACT-like" evidence="4">
    <location>
        <begin position="10"/>
        <end position="64"/>
    </location>
</feature>
<keyword evidence="6" id="KW-1185">Reference proteome</keyword>
<evidence type="ECO:0000313" key="5">
    <source>
        <dbReference type="EMBL" id="TVU24585.1"/>
    </source>
</evidence>
<dbReference type="GO" id="GO:0005634">
    <property type="term" value="C:nucleus"/>
    <property type="evidence" value="ECO:0007669"/>
    <property type="project" value="UniProtKB-SubCell"/>
</dbReference>
<evidence type="ECO:0000256" key="3">
    <source>
        <dbReference type="SAM" id="MobiDB-lite"/>
    </source>
</evidence>
<gene>
    <name evidence="5" type="ORF">EJB05_27032</name>
</gene>
<dbReference type="PANTHER" id="PTHR31945">
    <property type="entry name" value="TRANSCRIPTION FACTOR SCREAM2-RELATED"/>
    <property type="match status" value="1"/>
</dbReference>
<evidence type="ECO:0000313" key="6">
    <source>
        <dbReference type="Proteomes" id="UP000324897"/>
    </source>
</evidence>
<feature type="non-terminal residue" evidence="5">
    <location>
        <position position="1"/>
    </location>
</feature>
<dbReference type="GO" id="GO:0043565">
    <property type="term" value="F:sequence-specific DNA binding"/>
    <property type="evidence" value="ECO:0007669"/>
    <property type="project" value="TreeGrafter"/>
</dbReference>
<accession>A0A5J9UMB2</accession>
<dbReference type="PANTHER" id="PTHR31945:SF143">
    <property type="entry name" value="HELIX-LOOP-HELIX DNA-BINDING DOMAIN CONTAINING PROTEIN, EXPRESSED"/>
    <property type="match status" value="1"/>
</dbReference>
<dbReference type="InterPro" id="IPR054502">
    <property type="entry name" value="bHLH-TF_ACT-like_plant"/>
</dbReference>
<keyword evidence="2" id="KW-0539">Nucleus</keyword>
<name>A0A5J9UMB2_9POAL</name>
<reference evidence="5 6" key="1">
    <citation type="journal article" date="2019" name="Sci. Rep.">
        <title>A high-quality genome of Eragrostis curvula grass provides insights into Poaceae evolution and supports new strategies to enhance forage quality.</title>
        <authorList>
            <person name="Carballo J."/>
            <person name="Santos B.A.C.M."/>
            <person name="Zappacosta D."/>
            <person name="Garbus I."/>
            <person name="Selva J.P."/>
            <person name="Gallo C.A."/>
            <person name="Diaz A."/>
            <person name="Albertini E."/>
            <person name="Caccamo M."/>
            <person name="Echenique V."/>
        </authorList>
    </citation>
    <scope>NUCLEOTIDE SEQUENCE [LARGE SCALE GENOMIC DNA]</scope>
    <source>
        <strain evidence="6">cv. Victoria</strain>
        <tissue evidence="5">Leaf</tissue>
    </source>
</reference>
<dbReference type="Gramene" id="TVU24585">
    <property type="protein sequence ID" value="TVU24585"/>
    <property type="gene ID" value="EJB05_27032"/>
</dbReference>
<dbReference type="GO" id="GO:0003700">
    <property type="term" value="F:DNA-binding transcription factor activity"/>
    <property type="evidence" value="ECO:0007669"/>
    <property type="project" value="TreeGrafter"/>
</dbReference>
<evidence type="ECO:0000256" key="2">
    <source>
        <dbReference type="ARBA" id="ARBA00023242"/>
    </source>
</evidence>
<proteinExistence type="predicted"/>
<feature type="region of interest" description="Disordered" evidence="3">
    <location>
        <begin position="96"/>
        <end position="115"/>
    </location>
</feature>
<protein>
    <recommendedName>
        <fullName evidence="4">Plant bHLH transcription factor ACT-like domain-containing protein</fullName>
    </recommendedName>
</protein>
<dbReference type="EMBL" id="RWGY01000013">
    <property type="protein sequence ID" value="TVU24585.1"/>
    <property type="molecule type" value="Genomic_DNA"/>
</dbReference>
<comment type="subcellular location">
    <subcellularLocation>
        <location evidence="1">Nucleus</location>
    </subcellularLocation>
</comment>
<evidence type="ECO:0000259" key="4">
    <source>
        <dbReference type="Pfam" id="PF22754"/>
    </source>
</evidence>
<sequence>MISCGSGRFEVRMREGRAVNIHMFCSRRPGLFPSGAWSIENLGLDVQQSVISCFNGFSLDVFKAEVIYAKKANDFFLRISKPFYFYCSLSGSVAQSRRNKMVQPTAKDSWQRDLH</sequence>
<dbReference type="OrthoDB" id="551431at2759"/>
<evidence type="ECO:0000256" key="1">
    <source>
        <dbReference type="ARBA" id="ARBA00004123"/>
    </source>
</evidence>
<comment type="caution">
    <text evidence="5">The sequence shown here is derived from an EMBL/GenBank/DDBJ whole genome shotgun (WGS) entry which is preliminary data.</text>
</comment>
<dbReference type="Pfam" id="PF22754">
    <property type="entry name" value="bHLH-TF_ACT-like_plant"/>
    <property type="match status" value="1"/>
</dbReference>
<dbReference type="InterPro" id="IPR051358">
    <property type="entry name" value="TF_AMS/ICE1/BHLH6-like"/>
</dbReference>
<dbReference type="AlphaFoldDB" id="A0A5J9UMB2"/>